<keyword evidence="3" id="KW-1185">Reference proteome</keyword>
<evidence type="ECO:0000256" key="1">
    <source>
        <dbReference type="SAM" id="Phobius"/>
    </source>
</evidence>
<feature type="transmembrane region" description="Helical" evidence="1">
    <location>
        <begin position="39"/>
        <end position="61"/>
    </location>
</feature>
<comment type="caution">
    <text evidence="2">The sequence shown here is derived from an EMBL/GenBank/DDBJ whole genome shotgun (WGS) entry which is preliminary data.</text>
</comment>
<dbReference type="RefSeq" id="WP_204977931.1">
    <property type="nucleotide sequence ID" value="NZ_JBHTII010000001.1"/>
</dbReference>
<protein>
    <submittedName>
        <fullName evidence="2">Uncharacterized protein</fullName>
    </submittedName>
</protein>
<feature type="transmembrane region" description="Helical" evidence="1">
    <location>
        <begin position="6"/>
        <end position="32"/>
    </location>
</feature>
<keyword evidence="1" id="KW-0812">Transmembrane</keyword>
<organism evidence="2 3">
    <name type="scientific">Microbacterium insulae</name>
    <dbReference type="NCBI Taxonomy" id="483014"/>
    <lineage>
        <taxon>Bacteria</taxon>
        <taxon>Bacillati</taxon>
        <taxon>Actinomycetota</taxon>
        <taxon>Actinomycetes</taxon>
        <taxon>Micrococcales</taxon>
        <taxon>Microbacteriaceae</taxon>
        <taxon>Microbacterium</taxon>
    </lineage>
</organism>
<keyword evidence="1" id="KW-1133">Transmembrane helix</keyword>
<dbReference type="EMBL" id="JBHTII010000001">
    <property type="protein sequence ID" value="MFD0790214.1"/>
    <property type="molecule type" value="Genomic_DNA"/>
</dbReference>
<dbReference type="Proteomes" id="UP001597055">
    <property type="component" value="Unassembled WGS sequence"/>
</dbReference>
<sequence length="70" mass="7146">MLTFESTVAVIATIVFPCAAIIFGAAALIAAVRRRSRRATFLALISSICVFGTVVAATIVAHGDGLTPPG</sequence>
<reference evidence="3" key="1">
    <citation type="journal article" date="2019" name="Int. J. Syst. Evol. Microbiol.">
        <title>The Global Catalogue of Microorganisms (GCM) 10K type strain sequencing project: providing services to taxonomists for standard genome sequencing and annotation.</title>
        <authorList>
            <consortium name="The Broad Institute Genomics Platform"/>
            <consortium name="The Broad Institute Genome Sequencing Center for Infectious Disease"/>
            <person name="Wu L."/>
            <person name="Ma J."/>
        </authorList>
    </citation>
    <scope>NUCLEOTIDE SEQUENCE [LARGE SCALE GENOMIC DNA]</scope>
    <source>
        <strain evidence="3">CCUG 54523</strain>
    </source>
</reference>
<name>A0ABW3AI45_9MICO</name>
<accession>A0ABW3AI45</accession>
<evidence type="ECO:0000313" key="3">
    <source>
        <dbReference type="Proteomes" id="UP001597055"/>
    </source>
</evidence>
<proteinExistence type="predicted"/>
<keyword evidence="1" id="KW-0472">Membrane</keyword>
<evidence type="ECO:0000313" key="2">
    <source>
        <dbReference type="EMBL" id="MFD0790214.1"/>
    </source>
</evidence>
<gene>
    <name evidence="2" type="ORF">ACFQ0P_07390</name>
</gene>